<protein>
    <submittedName>
        <fullName evidence="1">Uncharacterized protein</fullName>
    </submittedName>
</protein>
<dbReference type="EMBL" id="SHDO01000037">
    <property type="protein sequence ID" value="MBX6982877.1"/>
    <property type="molecule type" value="Genomic_DNA"/>
</dbReference>
<reference evidence="1" key="1">
    <citation type="submission" date="2019-02" db="EMBL/GenBank/DDBJ databases">
        <title>Genomic characterization of isolates from hospital effluents in KZN, South Africa.</title>
        <authorList>
            <person name="Ntshobeni N."/>
            <person name="Allam M."/>
            <person name="Ismail A."/>
            <person name="Amoako D."/>
            <person name="Essack S."/>
            <person name="Chenia H."/>
        </authorList>
    </citation>
    <scope>NUCLEOTIDE SEQUENCE</scope>
    <source>
        <strain evidence="1">AFE97_S1</strain>
    </source>
</reference>
<dbReference type="AlphaFoldDB" id="A0AAP2NYF2"/>
<comment type="caution">
    <text evidence="1">The sequence shown here is derived from an EMBL/GenBank/DDBJ whole genome shotgun (WGS) entry which is preliminary data.</text>
</comment>
<evidence type="ECO:0000313" key="1">
    <source>
        <dbReference type="EMBL" id="MBX6982877.1"/>
    </source>
</evidence>
<proteinExistence type="predicted"/>
<sequence>MSLKKYEASLWFACIEQYNKAEKLCRAIKNNRHQKISLSVANTQIRLKTHREFAAHRHGVSAAMAIYRQLPWLNFNVFTVIIDGHTQLGNAIRPSMRDARAMLCDEIESTRINTLKNQYLLTPRQDLFFSLGICSAMSVYEDLLLVNNEVAHEYQ</sequence>
<evidence type="ECO:0000313" key="2">
    <source>
        <dbReference type="Proteomes" id="UP000824410"/>
    </source>
</evidence>
<accession>A0AAP2NYF2</accession>
<name>A0AAP2NYF2_PRORE</name>
<dbReference type="Proteomes" id="UP000824410">
    <property type="component" value="Unassembled WGS sequence"/>
</dbReference>
<dbReference type="RefSeq" id="WP_131681068.1">
    <property type="nucleotide sequence ID" value="NZ_SHCZ01000055.1"/>
</dbReference>
<organism evidence="1 2">
    <name type="scientific">Providencia rettgeri</name>
    <dbReference type="NCBI Taxonomy" id="587"/>
    <lineage>
        <taxon>Bacteria</taxon>
        <taxon>Pseudomonadati</taxon>
        <taxon>Pseudomonadota</taxon>
        <taxon>Gammaproteobacteria</taxon>
        <taxon>Enterobacterales</taxon>
        <taxon>Morganellaceae</taxon>
        <taxon>Providencia</taxon>
    </lineage>
</organism>
<gene>
    <name evidence="1" type="ORF">EX242_21795</name>
</gene>